<keyword evidence="9" id="KW-1185">Reference proteome</keyword>
<dbReference type="NCBIfam" id="NF007227">
    <property type="entry name" value="PRK09645.1"/>
    <property type="match status" value="1"/>
</dbReference>
<feature type="domain" description="RNA polymerase sigma-70 region 2" evidence="6">
    <location>
        <begin position="17"/>
        <end position="84"/>
    </location>
</feature>
<evidence type="ECO:0000256" key="2">
    <source>
        <dbReference type="ARBA" id="ARBA00023015"/>
    </source>
</evidence>
<gene>
    <name evidence="8" type="ORF">ACFSJD_06485</name>
</gene>
<keyword evidence="4" id="KW-0238">DNA-binding</keyword>
<dbReference type="Proteomes" id="UP001597114">
    <property type="component" value="Unassembled WGS sequence"/>
</dbReference>
<dbReference type="Gene3D" id="1.10.10.10">
    <property type="entry name" value="Winged helix-like DNA-binding domain superfamily/Winged helix DNA-binding domain"/>
    <property type="match status" value="1"/>
</dbReference>
<evidence type="ECO:0000259" key="7">
    <source>
        <dbReference type="Pfam" id="PF04545"/>
    </source>
</evidence>
<dbReference type="SUPFAM" id="SSF88659">
    <property type="entry name" value="Sigma3 and sigma4 domains of RNA polymerase sigma factors"/>
    <property type="match status" value="1"/>
</dbReference>
<dbReference type="Pfam" id="PF04542">
    <property type="entry name" value="Sigma70_r2"/>
    <property type="match status" value="1"/>
</dbReference>
<dbReference type="InterPro" id="IPR013324">
    <property type="entry name" value="RNA_pol_sigma_r3/r4-like"/>
</dbReference>
<dbReference type="InterPro" id="IPR014284">
    <property type="entry name" value="RNA_pol_sigma-70_dom"/>
</dbReference>
<protein>
    <submittedName>
        <fullName evidence="8">Sigma-70 family RNA polymerase sigma factor</fullName>
    </submittedName>
</protein>
<dbReference type="SUPFAM" id="SSF88946">
    <property type="entry name" value="Sigma2 domain of RNA polymerase sigma factors"/>
    <property type="match status" value="1"/>
</dbReference>
<keyword evidence="2" id="KW-0805">Transcription regulation</keyword>
<keyword evidence="3" id="KW-0731">Sigma factor</keyword>
<evidence type="ECO:0000256" key="4">
    <source>
        <dbReference type="ARBA" id="ARBA00023125"/>
    </source>
</evidence>
<evidence type="ECO:0000259" key="6">
    <source>
        <dbReference type="Pfam" id="PF04542"/>
    </source>
</evidence>
<comment type="caution">
    <text evidence="8">The sequence shown here is derived from an EMBL/GenBank/DDBJ whole genome shotgun (WGS) entry which is preliminary data.</text>
</comment>
<dbReference type="Gene3D" id="1.10.1740.10">
    <property type="match status" value="1"/>
</dbReference>
<dbReference type="Pfam" id="PF04545">
    <property type="entry name" value="Sigma70_r4"/>
    <property type="match status" value="1"/>
</dbReference>
<dbReference type="InterPro" id="IPR007627">
    <property type="entry name" value="RNA_pol_sigma70_r2"/>
</dbReference>
<evidence type="ECO:0000256" key="1">
    <source>
        <dbReference type="ARBA" id="ARBA00010641"/>
    </source>
</evidence>
<evidence type="ECO:0000313" key="8">
    <source>
        <dbReference type="EMBL" id="MFD1517123.1"/>
    </source>
</evidence>
<sequence>MAASQSTAHAESFVRALYEDVAGPLYGYVVRLTGDRARAEEVVQETFVRAWRRAHQLNRGPDELRGWLFTTARNLVTDLWRSDAARPTTVSDERALGAAPAVDDVENAVQRWTVADALDRLSLDHRAVLVETYYEGRSVAEAAQRLGIPPGTVKSRTYYALRALRLVLEEMGVPS</sequence>
<evidence type="ECO:0000256" key="3">
    <source>
        <dbReference type="ARBA" id="ARBA00023082"/>
    </source>
</evidence>
<dbReference type="PANTHER" id="PTHR43133">
    <property type="entry name" value="RNA POLYMERASE ECF-TYPE SIGMA FACTO"/>
    <property type="match status" value="1"/>
</dbReference>
<dbReference type="InterPro" id="IPR007630">
    <property type="entry name" value="RNA_pol_sigma70_r4"/>
</dbReference>
<dbReference type="InterPro" id="IPR036388">
    <property type="entry name" value="WH-like_DNA-bd_sf"/>
</dbReference>
<comment type="similarity">
    <text evidence="1">Belongs to the sigma-70 factor family. ECF subfamily.</text>
</comment>
<organism evidence="8 9">
    <name type="scientific">Pseudonocardia yunnanensis</name>
    <dbReference type="NCBI Taxonomy" id="58107"/>
    <lineage>
        <taxon>Bacteria</taxon>
        <taxon>Bacillati</taxon>
        <taxon>Actinomycetota</taxon>
        <taxon>Actinomycetes</taxon>
        <taxon>Pseudonocardiales</taxon>
        <taxon>Pseudonocardiaceae</taxon>
        <taxon>Pseudonocardia</taxon>
    </lineage>
</organism>
<dbReference type="PANTHER" id="PTHR43133:SF52">
    <property type="entry name" value="ECF RNA POLYMERASE SIGMA FACTOR SIGL"/>
    <property type="match status" value="1"/>
</dbReference>
<feature type="domain" description="RNA polymerase sigma-70 region 4" evidence="7">
    <location>
        <begin position="117"/>
        <end position="165"/>
    </location>
</feature>
<dbReference type="InterPro" id="IPR039425">
    <property type="entry name" value="RNA_pol_sigma-70-like"/>
</dbReference>
<dbReference type="InterPro" id="IPR013325">
    <property type="entry name" value="RNA_pol_sigma_r2"/>
</dbReference>
<dbReference type="NCBIfam" id="TIGR02937">
    <property type="entry name" value="sigma70-ECF"/>
    <property type="match status" value="1"/>
</dbReference>
<accession>A0ABW4ENY4</accession>
<dbReference type="CDD" id="cd06171">
    <property type="entry name" value="Sigma70_r4"/>
    <property type="match status" value="1"/>
</dbReference>
<name>A0ABW4ENY4_9PSEU</name>
<keyword evidence="5" id="KW-0804">Transcription</keyword>
<evidence type="ECO:0000313" key="9">
    <source>
        <dbReference type="Proteomes" id="UP001597114"/>
    </source>
</evidence>
<evidence type="ECO:0000256" key="5">
    <source>
        <dbReference type="ARBA" id="ARBA00023163"/>
    </source>
</evidence>
<reference evidence="9" key="1">
    <citation type="journal article" date="2019" name="Int. J. Syst. Evol. Microbiol.">
        <title>The Global Catalogue of Microorganisms (GCM) 10K type strain sequencing project: providing services to taxonomists for standard genome sequencing and annotation.</title>
        <authorList>
            <consortium name="The Broad Institute Genomics Platform"/>
            <consortium name="The Broad Institute Genome Sequencing Center for Infectious Disease"/>
            <person name="Wu L."/>
            <person name="Ma J."/>
        </authorList>
    </citation>
    <scope>NUCLEOTIDE SEQUENCE [LARGE SCALE GENOMIC DNA]</scope>
    <source>
        <strain evidence="9">CCM 7043</strain>
    </source>
</reference>
<dbReference type="RefSeq" id="WP_344729325.1">
    <property type="nucleotide sequence ID" value="NZ_BAAAUS010000059.1"/>
</dbReference>
<proteinExistence type="inferred from homology"/>
<dbReference type="EMBL" id="JBHUCO010000006">
    <property type="protein sequence ID" value="MFD1517123.1"/>
    <property type="molecule type" value="Genomic_DNA"/>
</dbReference>